<sequence length="411" mass="45046">MTRRLRLISVAWALALMLFAMAMAANPSHVIKCSVKKYKHCYNSEHVCPELCPDSCTVECVSCKPLCGVGPTIPSIGFESPSPLEDKGYQPIITSPPELPQTPPQSIPSPLGNISRPLADDSSEAARGRKGRRRRIRRCRKRNYPQCYGIQHVCPRSCPNTCEIDCTTCKPVCKCDMPGGVCQDPRFIGGDGITFYFHGSKDRDFCLVTDSDLHINAHFIGKRNMNMKRDFTWVQSVGVLFGSHRLYIGAQRTAKWSDAVDRLSLAFNGQRVTLPTTEGATWHPDSGLPSISIKRDGTANGANIRVEGLFEISAKVVPITLQESRNHNYGITEDNCFAHLELGFKFFSLGEGVSGVLGRTYARGYVSRAKMGVSMPVLGGEKEFAVSGLFAADCAASKFRGGDQIVIPESS</sequence>
<name>A0A9N7R101_STRHE</name>
<organism evidence="3 4">
    <name type="scientific">Striga hermonthica</name>
    <name type="common">Purple witchweed</name>
    <name type="synonym">Buchnera hermonthica</name>
    <dbReference type="NCBI Taxonomy" id="68872"/>
    <lineage>
        <taxon>Eukaryota</taxon>
        <taxon>Viridiplantae</taxon>
        <taxon>Streptophyta</taxon>
        <taxon>Embryophyta</taxon>
        <taxon>Tracheophyta</taxon>
        <taxon>Spermatophyta</taxon>
        <taxon>Magnoliopsida</taxon>
        <taxon>eudicotyledons</taxon>
        <taxon>Gunneridae</taxon>
        <taxon>Pentapetalae</taxon>
        <taxon>asterids</taxon>
        <taxon>lamiids</taxon>
        <taxon>Lamiales</taxon>
        <taxon>Orobanchaceae</taxon>
        <taxon>Buchnereae</taxon>
        <taxon>Striga</taxon>
    </lineage>
</organism>
<dbReference type="InterPro" id="IPR009646">
    <property type="entry name" value="Root_cap"/>
</dbReference>
<keyword evidence="4" id="KW-1185">Reference proteome</keyword>
<evidence type="ECO:0000313" key="3">
    <source>
        <dbReference type="EMBL" id="CAA0807499.1"/>
    </source>
</evidence>
<protein>
    <submittedName>
        <fullName evidence="3">Late embryogenesis abundant protein-related / LEA protein-related</fullName>
    </submittedName>
</protein>
<keyword evidence="2" id="KW-0732">Signal</keyword>
<evidence type="ECO:0000256" key="1">
    <source>
        <dbReference type="SAM" id="MobiDB-lite"/>
    </source>
</evidence>
<feature type="signal peptide" evidence="2">
    <location>
        <begin position="1"/>
        <end position="24"/>
    </location>
</feature>
<evidence type="ECO:0000313" key="4">
    <source>
        <dbReference type="Proteomes" id="UP001153555"/>
    </source>
</evidence>
<comment type="caution">
    <text evidence="3">The sequence shown here is derived from an EMBL/GenBank/DDBJ whole genome shotgun (WGS) entry which is preliminary data.</text>
</comment>
<feature type="chain" id="PRO_5040263254" evidence="2">
    <location>
        <begin position="25"/>
        <end position="411"/>
    </location>
</feature>
<feature type="compositionally biased region" description="Pro residues" evidence="1">
    <location>
        <begin position="97"/>
        <end position="107"/>
    </location>
</feature>
<dbReference type="PANTHER" id="PTHR31656">
    <property type="entry name" value="ROOT CAP DOMAIN-CONTAINING PROTEIN"/>
    <property type="match status" value="1"/>
</dbReference>
<dbReference type="Pfam" id="PF06830">
    <property type="entry name" value="Root_cap"/>
    <property type="match status" value="1"/>
</dbReference>
<dbReference type="Proteomes" id="UP001153555">
    <property type="component" value="Unassembled WGS sequence"/>
</dbReference>
<evidence type="ECO:0000256" key="2">
    <source>
        <dbReference type="SAM" id="SignalP"/>
    </source>
</evidence>
<reference evidence="3" key="1">
    <citation type="submission" date="2019-12" db="EMBL/GenBank/DDBJ databases">
        <authorList>
            <person name="Scholes J."/>
        </authorList>
    </citation>
    <scope>NUCLEOTIDE SEQUENCE</scope>
</reference>
<feature type="region of interest" description="Disordered" evidence="1">
    <location>
        <begin position="87"/>
        <end position="134"/>
    </location>
</feature>
<dbReference type="OrthoDB" id="2012132at2759"/>
<accession>A0A9N7R101</accession>
<dbReference type="AlphaFoldDB" id="A0A9N7R101"/>
<proteinExistence type="predicted"/>
<gene>
    <name evidence="3" type="ORF">SHERM_10223</name>
</gene>
<dbReference type="EMBL" id="CACSLK010001140">
    <property type="protein sequence ID" value="CAA0807499.1"/>
    <property type="molecule type" value="Genomic_DNA"/>
</dbReference>